<reference evidence="2 3" key="1">
    <citation type="journal article" date="2017" name="Curr. Biol.">
        <title>Genome architecture and evolution of a unichromosomal asexual nematode.</title>
        <authorList>
            <person name="Fradin H."/>
            <person name="Zegar C."/>
            <person name="Gutwein M."/>
            <person name="Lucas J."/>
            <person name="Kovtun M."/>
            <person name="Corcoran D."/>
            <person name="Baugh L.R."/>
            <person name="Kiontke K."/>
            <person name="Gunsalus K."/>
            <person name="Fitch D.H."/>
            <person name="Piano F."/>
        </authorList>
    </citation>
    <scope>NUCLEOTIDE SEQUENCE [LARGE SCALE GENOMIC DNA]</scope>
    <source>
        <strain evidence="2">PF1309</strain>
    </source>
</reference>
<evidence type="ECO:0000313" key="3">
    <source>
        <dbReference type="Proteomes" id="UP000218231"/>
    </source>
</evidence>
<protein>
    <submittedName>
        <fullName evidence="2">Uncharacterized protein</fullName>
    </submittedName>
</protein>
<evidence type="ECO:0000256" key="1">
    <source>
        <dbReference type="SAM" id="SignalP"/>
    </source>
</evidence>
<dbReference type="AlphaFoldDB" id="A0A2A2JU17"/>
<gene>
    <name evidence="2" type="ORF">WR25_06648</name>
</gene>
<keyword evidence="3" id="KW-1185">Reference proteome</keyword>
<organism evidence="2 3">
    <name type="scientific">Diploscapter pachys</name>
    <dbReference type="NCBI Taxonomy" id="2018661"/>
    <lineage>
        <taxon>Eukaryota</taxon>
        <taxon>Metazoa</taxon>
        <taxon>Ecdysozoa</taxon>
        <taxon>Nematoda</taxon>
        <taxon>Chromadorea</taxon>
        <taxon>Rhabditida</taxon>
        <taxon>Rhabditina</taxon>
        <taxon>Rhabditomorpha</taxon>
        <taxon>Rhabditoidea</taxon>
        <taxon>Rhabditidae</taxon>
        <taxon>Diploscapter</taxon>
    </lineage>
</organism>
<keyword evidence="1" id="KW-0732">Signal</keyword>
<proteinExistence type="predicted"/>
<sequence length="250" mass="28257">MFLTLLLLTLLYTHSSLASKAKFYEEYELKGAFFETGEFENCLNLPLYIQKNARSVNSYGGCIVLHKNANCSDEGKIVSNGTISQCDNPENLTSCGMDREVMSVNACYYGRDGHVILASCNDTVGKFEDMETRYGYWHEEISHGYKSGIFRGDKDITALGDSIKLAVRNDEGTVNILSAAEFKLQISGNSTSTFSQSNARWEHSRDRTFTLKRTVDQFTTRQEIVFQQATAYCGNIQFRFNYVRTIEHPA</sequence>
<name>A0A2A2JU17_9BILA</name>
<accession>A0A2A2JU17</accession>
<dbReference type="Proteomes" id="UP000218231">
    <property type="component" value="Unassembled WGS sequence"/>
</dbReference>
<evidence type="ECO:0000313" key="2">
    <source>
        <dbReference type="EMBL" id="PAV65244.1"/>
    </source>
</evidence>
<feature type="signal peptide" evidence="1">
    <location>
        <begin position="1"/>
        <end position="18"/>
    </location>
</feature>
<comment type="caution">
    <text evidence="2">The sequence shown here is derived from an EMBL/GenBank/DDBJ whole genome shotgun (WGS) entry which is preliminary data.</text>
</comment>
<feature type="chain" id="PRO_5012494332" evidence="1">
    <location>
        <begin position="19"/>
        <end position="250"/>
    </location>
</feature>
<dbReference type="EMBL" id="LIAE01010215">
    <property type="protein sequence ID" value="PAV65244.1"/>
    <property type="molecule type" value="Genomic_DNA"/>
</dbReference>